<reference evidence="1" key="1">
    <citation type="submission" date="2018-12" db="EMBL/GenBank/DDBJ databases">
        <title>The genome sequence and analysis of 3 newly sequenced Lymantria dispar multinucleocapsid nucleopolyhedrovirus strains; H2, J2 and T3 strain.</title>
        <authorList>
            <person name="Gencer D."/>
            <person name="Inan C."/>
            <person name="Nalcacioglu R."/>
            <person name="Yin F."/>
            <person name="Zhu Z."/>
            <person name="Wang J."/>
            <person name="Hu Z."/>
            <person name="Arif B."/>
            <person name="Demirbag Z."/>
            <person name="Demir I."/>
        </authorList>
    </citation>
    <scope>NUCLEOTIDE SEQUENCE</scope>
    <source>
        <strain evidence="1">H2</strain>
    </source>
</reference>
<proteinExistence type="predicted"/>
<organismHost>
    <name type="scientific">Lepidoptera</name>
    <name type="common">moths &amp; butterflies</name>
    <dbReference type="NCBI Taxonomy" id="7088"/>
</organismHost>
<dbReference type="EMBL" id="MK264918">
    <property type="protein sequence ID" value="QDH05994.1"/>
    <property type="molecule type" value="Genomic_DNA"/>
</dbReference>
<sequence length="305" mass="35285">MVLKWCAGRPSNERLIASMFAGRCDRLNGPPHYITRRWGGGESVVSAETDRTCRTMEDLTRALFAGYCPASPRPVDHADHAKCGRLHSTFFRVVWKYFRPRTVAFDSRVLVSTRGVWLIADWKKRKHFVLVTRNSMLGALLFDETRFVYESADRGPYPWSGYLNGEICDPCFVNANFYFLIRHSKRGADAARHRSLESQLNEHRWRLNFDRCVCLPARHLRCRYNFKHYDTFTPFVGGDCDCSECSPRSLFDLCACVVAKNDFAFSAIKQALPQRLFNIVVHLRAIHCSKRDRLLDRLCDEIKDS</sequence>
<organism evidence="1">
    <name type="scientific">Lymantria dispar multicapsid nuclear polyhedrosis virus</name>
    <name type="common">LdMNPV</name>
    <dbReference type="NCBI Taxonomy" id="10449"/>
    <lineage>
        <taxon>Viruses</taxon>
        <taxon>Viruses incertae sedis</taxon>
        <taxon>Naldaviricetes</taxon>
        <taxon>Lefavirales</taxon>
        <taxon>Baculoviridae</taxon>
        <taxon>Alphabaculovirus</taxon>
        <taxon>Alphabaculovirus lydisparis</taxon>
    </lineage>
</organism>
<accession>A0A513WWJ6</accession>
<protein>
    <submittedName>
        <fullName evidence="1">ORF149</fullName>
    </submittedName>
</protein>
<name>A0A513WWJ6_NPVLD</name>
<evidence type="ECO:0000313" key="1">
    <source>
        <dbReference type="EMBL" id="QDH05994.1"/>
    </source>
</evidence>